<feature type="region of interest" description="Disordered" evidence="7">
    <location>
        <begin position="378"/>
        <end position="411"/>
    </location>
</feature>
<feature type="region of interest" description="Disordered" evidence="7">
    <location>
        <begin position="912"/>
        <end position="941"/>
    </location>
</feature>
<dbReference type="InterPro" id="IPR040167">
    <property type="entry name" value="TF_CP2-like"/>
</dbReference>
<comment type="subcellular location">
    <subcellularLocation>
        <location evidence="1 6">Nucleus</location>
    </subcellularLocation>
</comment>
<dbReference type="EMBL" id="CAIIXF020000001">
    <property type="protein sequence ID" value="CAH1773310.1"/>
    <property type="molecule type" value="Genomic_DNA"/>
</dbReference>
<gene>
    <name evidence="8" type="ORF">OFUS_LOCUS926</name>
</gene>
<evidence type="ECO:0000256" key="7">
    <source>
        <dbReference type="SAM" id="MobiDB-lite"/>
    </source>
</evidence>
<dbReference type="PROSITE" id="PS51968">
    <property type="entry name" value="GRH_CP2_DB"/>
    <property type="match status" value="1"/>
</dbReference>
<evidence type="ECO:0000256" key="2">
    <source>
        <dbReference type="ARBA" id="ARBA00023015"/>
    </source>
</evidence>
<dbReference type="GO" id="GO:0001228">
    <property type="term" value="F:DNA-binding transcription activator activity, RNA polymerase II-specific"/>
    <property type="evidence" value="ECO:0007669"/>
    <property type="project" value="TreeGrafter"/>
</dbReference>
<dbReference type="Pfam" id="PF25416">
    <property type="entry name" value="GRHL1_C"/>
    <property type="match status" value="1"/>
</dbReference>
<feature type="region of interest" description="Disordered" evidence="7">
    <location>
        <begin position="80"/>
        <end position="191"/>
    </location>
</feature>
<evidence type="ECO:0000313" key="8">
    <source>
        <dbReference type="EMBL" id="CAH1773310.1"/>
    </source>
</evidence>
<evidence type="ECO:0000256" key="1">
    <source>
        <dbReference type="ARBA" id="ARBA00004123"/>
    </source>
</evidence>
<evidence type="ECO:0000313" key="9">
    <source>
        <dbReference type="Proteomes" id="UP000749559"/>
    </source>
</evidence>
<dbReference type="InterPro" id="IPR057520">
    <property type="entry name" value="GRHL1/CP2_C"/>
</dbReference>
<organism evidence="8 9">
    <name type="scientific">Owenia fusiformis</name>
    <name type="common">Polychaete worm</name>
    <dbReference type="NCBI Taxonomy" id="6347"/>
    <lineage>
        <taxon>Eukaryota</taxon>
        <taxon>Metazoa</taxon>
        <taxon>Spiralia</taxon>
        <taxon>Lophotrochozoa</taxon>
        <taxon>Annelida</taxon>
        <taxon>Polychaeta</taxon>
        <taxon>Sedentaria</taxon>
        <taxon>Canalipalpata</taxon>
        <taxon>Sabellida</taxon>
        <taxon>Oweniida</taxon>
        <taxon>Oweniidae</taxon>
        <taxon>Owenia</taxon>
    </lineage>
</organism>
<feature type="compositionally biased region" description="Low complexity" evidence="7">
    <location>
        <begin position="116"/>
        <end position="130"/>
    </location>
</feature>
<protein>
    <submittedName>
        <fullName evidence="8">Uncharacterized protein</fullName>
    </submittedName>
</protein>
<feature type="compositionally biased region" description="Polar residues" evidence="7">
    <location>
        <begin position="131"/>
        <end position="147"/>
    </location>
</feature>
<dbReference type="OrthoDB" id="7680836at2759"/>
<feature type="compositionally biased region" description="Polar residues" evidence="7">
    <location>
        <begin position="154"/>
        <end position="180"/>
    </location>
</feature>
<evidence type="ECO:0000256" key="3">
    <source>
        <dbReference type="ARBA" id="ARBA00023125"/>
    </source>
</evidence>
<feature type="compositionally biased region" description="Basic and acidic residues" evidence="7">
    <location>
        <begin position="318"/>
        <end position="333"/>
    </location>
</feature>
<evidence type="ECO:0000256" key="4">
    <source>
        <dbReference type="ARBA" id="ARBA00023163"/>
    </source>
</evidence>
<proteinExistence type="predicted"/>
<dbReference type="Proteomes" id="UP000749559">
    <property type="component" value="Unassembled WGS sequence"/>
</dbReference>
<comment type="caution">
    <text evidence="8">The sequence shown here is derived from an EMBL/GenBank/DDBJ whole genome shotgun (WGS) entry which is preliminary data.</text>
</comment>
<dbReference type="GO" id="GO:0000978">
    <property type="term" value="F:RNA polymerase II cis-regulatory region sequence-specific DNA binding"/>
    <property type="evidence" value="ECO:0007669"/>
    <property type="project" value="TreeGrafter"/>
</dbReference>
<keyword evidence="5 6" id="KW-0539">Nucleus</keyword>
<feature type="compositionally biased region" description="Basic and acidic residues" evidence="7">
    <location>
        <begin position="582"/>
        <end position="595"/>
    </location>
</feature>
<dbReference type="AlphaFoldDB" id="A0A8J1UD75"/>
<sequence length="1045" mass="117638">MSAQSSSRGESNEVTSDHESILRPCGKEEVPQDLKAFFGHPLTAATTAINGDEHASALALLHEYHNLPAIDRSDIKIRDKYQDFPNNPGNVGRRKDERADGAYNTGDAPNVEEYFTNSESSNSNKSTSTNVQFSLADSPQKSPTTSTEPKEQLSDLSTSQHNGVHETTGSNKNLTHTSTHQNEDYKSPVKNDVYPSQHITYYPGDNQIVEGVVPNQVSSTQQGHNVEPTATLASASFSQEPPQLDFVDQSTSSETFTRTTIGTPSKEHETLDEFQNDDFAMLPSYSSTNDDSDSDIPPILDNMVDTTIEENNNSVTDELNRESDDDKKPSDSTKKIIQILNEKIRKKQSNANVNSEDQIHINEISQIMKEVLDKSAAKCRSKAQAKKKKTGKSKQQDTQDKTQASASQSAPNMTQLLNQQTQMPQRFHIPPQGIVPLQNPPPLTAKPDAQGRWFQQGGQVPVRIMGPYNDWSGPYPGQTMQGQRFPMAASPMFGPNVGHHQGYYMDAGGYQVGVMDHRQPMMPMMNDNQNHMVQQMPVQHMMPNQYQDNMQPKLIDNGLNGACNDMPNSVSVYVNTLGVDAVKEPPEDDKPNEKKPTKKAAKRKRSQSTGKNAVILQQAANPQPVYTPSLVIPKRDPDPTGYTCYIESPISKAQRIEEEKITYMNKGQYYGLTLEYKNKGRSLKCNTVKSLIMLLFREDKDPNQDMKAWDFWHSRQHSNKQRIIDIDIKNSTGIISSCAEDVASNAVVVRWNPLEQPAKISFTVNCLSTDFSNQKGVKGLPLHVQVDTFEELKSETPIHRAYCQVKIFCDKGAERKTRDEERRKEKSKFQPELGRKKESDNNIVYHESEERSKFYSMVNLEKKPLLFRPIVDYESFSFQCSVRPVSQVVNSEKADSTSTEFTDTTPAIKRVKLSKPQEPQSAITTTTSTTSTTPAHPCPGTPKEEQQKVLLYVRDEHEKVFTALLLHSPTVVHLSQAIEEKYNIPTHKLRNIYKKGKKGILVRMDDNILTHYPSETTFIIDIDEKDDQWDLDDHYYDVTFTETSE</sequence>
<evidence type="ECO:0000256" key="5">
    <source>
        <dbReference type="ARBA" id="ARBA00023242"/>
    </source>
</evidence>
<keyword evidence="9" id="KW-1185">Reference proteome</keyword>
<dbReference type="GO" id="GO:0005634">
    <property type="term" value="C:nucleus"/>
    <property type="evidence" value="ECO:0007669"/>
    <property type="project" value="UniProtKB-SubCell"/>
</dbReference>
<feature type="compositionally biased region" description="Polar residues" evidence="7">
    <location>
        <begin position="1"/>
        <end position="14"/>
    </location>
</feature>
<dbReference type="Pfam" id="PF04516">
    <property type="entry name" value="CP2"/>
    <property type="match status" value="1"/>
</dbReference>
<feature type="region of interest" description="Disordered" evidence="7">
    <location>
        <begin position="816"/>
        <end position="841"/>
    </location>
</feature>
<keyword evidence="4" id="KW-0804">Transcription</keyword>
<feature type="compositionally biased region" description="Low complexity" evidence="7">
    <location>
        <begin position="924"/>
        <end position="933"/>
    </location>
</feature>
<feature type="compositionally biased region" description="Basic residues" evidence="7">
    <location>
        <begin position="596"/>
        <end position="606"/>
    </location>
</feature>
<accession>A0A8J1UD75</accession>
<reference evidence="8" key="1">
    <citation type="submission" date="2022-03" db="EMBL/GenBank/DDBJ databases">
        <authorList>
            <person name="Martin C."/>
        </authorList>
    </citation>
    <scope>NUCLEOTIDE SEQUENCE</scope>
</reference>
<feature type="region of interest" description="Disordered" evidence="7">
    <location>
        <begin position="582"/>
        <end position="619"/>
    </location>
</feature>
<name>A0A8J1UD75_OWEFU</name>
<feature type="compositionally biased region" description="Basic and acidic residues" evidence="7">
    <location>
        <begin position="15"/>
        <end position="27"/>
    </location>
</feature>
<keyword evidence="3 6" id="KW-0238">DNA-binding</keyword>
<dbReference type="PANTHER" id="PTHR11037">
    <property type="entry name" value="TRANSCRIPTION FACTOR CP2"/>
    <property type="match status" value="1"/>
</dbReference>
<feature type="compositionally biased region" description="Basic residues" evidence="7">
    <location>
        <begin position="378"/>
        <end position="392"/>
    </location>
</feature>
<feature type="region of interest" description="Disordered" evidence="7">
    <location>
        <begin position="1"/>
        <end position="27"/>
    </location>
</feature>
<evidence type="ECO:0000256" key="6">
    <source>
        <dbReference type="PROSITE-ProRule" id="PRU01313"/>
    </source>
</evidence>
<dbReference type="PANTHER" id="PTHR11037:SF20">
    <property type="entry name" value="PROTEIN GRAINYHEAD"/>
    <property type="match status" value="1"/>
</dbReference>
<feature type="region of interest" description="Disordered" evidence="7">
    <location>
        <begin position="312"/>
        <end position="333"/>
    </location>
</feature>
<keyword evidence="2" id="KW-0805">Transcription regulation</keyword>
<dbReference type="InterPro" id="IPR007604">
    <property type="entry name" value="CP2"/>
</dbReference>